<dbReference type="InterPro" id="IPR036025">
    <property type="entry name" value="RtcB-like_sf"/>
</dbReference>
<dbReference type="SUPFAM" id="SSF103365">
    <property type="entry name" value="Hypothetical protein PH1602"/>
    <property type="match status" value="1"/>
</dbReference>
<evidence type="ECO:0000256" key="8">
    <source>
        <dbReference type="ARBA" id="ARBA00047746"/>
    </source>
</evidence>
<protein>
    <recommendedName>
        <fullName evidence="13">tRNA-splicing ligase RtcB</fullName>
        <ecNumber evidence="13">6.5.1.-</ecNumber>
    </recommendedName>
</protein>
<comment type="catalytic activity">
    <reaction evidence="8">
        <text>a 3'-end 3'-phospho-ribonucleotide-RNA + a 5'-end dephospho-ribonucleoside-RNA + GTP = a ribonucleotidyl-ribonucleotide-RNA + GMP + diphosphate</text>
        <dbReference type="Rhea" id="RHEA:68076"/>
        <dbReference type="Rhea" id="RHEA-COMP:10463"/>
        <dbReference type="Rhea" id="RHEA-COMP:13936"/>
        <dbReference type="Rhea" id="RHEA-COMP:17355"/>
        <dbReference type="ChEBI" id="CHEBI:33019"/>
        <dbReference type="ChEBI" id="CHEBI:37565"/>
        <dbReference type="ChEBI" id="CHEBI:58115"/>
        <dbReference type="ChEBI" id="CHEBI:83062"/>
        <dbReference type="ChEBI" id="CHEBI:138284"/>
        <dbReference type="ChEBI" id="CHEBI:173118"/>
        <dbReference type="EC" id="6.5.1.8"/>
    </reaction>
</comment>
<keyword evidence="2 13" id="KW-0436">Ligase</keyword>
<dbReference type="EC" id="6.5.1.-" evidence="13"/>
<dbReference type="Gene3D" id="3.90.1860.10">
    <property type="entry name" value="tRNA-splicing ligase RtcB"/>
    <property type="match status" value="1"/>
</dbReference>
<evidence type="ECO:0000256" key="1">
    <source>
        <dbReference type="ARBA" id="ARBA00008071"/>
    </source>
</evidence>
<feature type="binding site" evidence="11">
    <location>
        <begin position="385"/>
        <end position="388"/>
    </location>
    <ligand>
        <name>GMP</name>
        <dbReference type="ChEBI" id="CHEBI:58115"/>
    </ligand>
</feature>
<feature type="binding site" evidence="12">
    <location>
        <position position="208"/>
    </location>
    <ligand>
        <name>Mn(2+)</name>
        <dbReference type="ChEBI" id="CHEBI:29035"/>
        <label>1</label>
    </ligand>
</feature>
<evidence type="ECO:0000256" key="13">
    <source>
        <dbReference type="RuleBase" id="RU371113"/>
    </source>
</evidence>
<dbReference type="Proteomes" id="UP000007089">
    <property type="component" value="Chromosome"/>
</dbReference>
<evidence type="ECO:0000256" key="3">
    <source>
        <dbReference type="ARBA" id="ARBA00022723"/>
    </source>
</evidence>
<gene>
    <name evidence="13" type="primary">rtcB</name>
    <name evidence="14" type="ordered locus">A2cp1_1004</name>
</gene>
<feature type="active site" description="GMP-histidine intermediate" evidence="10">
    <location>
        <position position="411"/>
    </location>
</feature>
<evidence type="ECO:0000256" key="6">
    <source>
        <dbReference type="ARBA" id="ARBA00023134"/>
    </source>
</evidence>
<keyword evidence="7 12" id="KW-0464">Manganese</keyword>
<evidence type="ECO:0000313" key="14">
    <source>
        <dbReference type="EMBL" id="ACL64355.1"/>
    </source>
</evidence>
<keyword evidence="3 12" id="KW-0479">Metal-binding</keyword>
<proteinExistence type="inferred from homology"/>
<feature type="binding site" evidence="12">
    <location>
        <position position="239"/>
    </location>
    <ligand>
        <name>Mn(2+)</name>
        <dbReference type="ChEBI" id="CHEBI:29035"/>
        <label>2</label>
    </ligand>
</feature>
<dbReference type="AlphaFoldDB" id="B8JEZ8"/>
<accession>B8JEZ8</accession>
<comment type="cofactor">
    <cofactor evidence="12 13">
        <name>Mn(2+)</name>
        <dbReference type="ChEBI" id="CHEBI:29035"/>
    </cofactor>
    <text evidence="12 13">Binds 2 manganese ions per subunit.</text>
</comment>
<feature type="binding site" evidence="11">
    <location>
        <begin position="336"/>
        <end position="337"/>
    </location>
    <ligand>
        <name>GMP</name>
        <dbReference type="ChEBI" id="CHEBI:58115"/>
    </ligand>
</feature>
<evidence type="ECO:0000256" key="5">
    <source>
        <dbReference type="ARBA" id="ARBA00022800"/>
    </source>
</evidence>
<dbReference type="GO" id="GO:0005525">
    <property type="term" value="F:GTP binding"/>
    <property type="evidence" value="ECO:0007669"/>
    <property type="project" value="UniProtKB-KW"/>
</dbReference>
<reference evidence="14" key="1">
    <citation type="submission" date="2009-01" db="EMBL/GenBank/DDBJ databases">
        <title>Complete sequence of Anaeromyxobacter dehalogenans 2CP-1.</title>
        <authorList>
            <consortium name="US DOE Joint Genome Institute"/>
            <person name="Lucas S."/>
            <person name="Copeland A."/>
            <person name="Lapidus A."/>
            <person name="Glavina del Rio T."/>
            <person name="Dalin E."/>
            <person name="Tice H."/>
            <person name="Bruce D."/>
            <person name="Goodwin L."/>
            <person name="Pitluck S."/>
            <person name="Saunders E."/>
            <person name="Brettin T."/>
            <person name="Detter J.C."/>
            <person name="Han C."/>
            <person name="Larimer F."/>
            <person name="Land M."/>
            <person name="Hauser L."/>
            <person name="Kyrpides N."/>
            <person name="Ovchinnikova G."/>
            <person name="Beliaev A.S."/>
            <person name="Richardson P."/>
        </authorList>
    </citation>
    <scope>NUCLEOTIDE SEQUENCE</scope>
    <source>
        <strain evidence="14">2CP-1</strain>
    </source>
</reference>
<keyword evidence="6 11" id="KW-0342">GTP-binding</keyword>
<dbReference type="GO" id="GO:0006396">
    <property type="term" value="P:RNA processing"/>
    <property type="evidence" value="ECO:0007669"/>
    <property type="project" value="InterPro"/>
</dbReference>
<dbReference type="PANTHER" id="PTHR11118">
    <property type="entry name" value="RNA-SPLICING LIGASE RTCB HOMOLOG"/>
    <property type="match status" value="1"/>
</dbReference>
<dbReference type="EMBL" id="CP001359">
    <property type="protein sequence ID" value="ACL64355.1"/>
    <property type="molecule type" value="Genomic_DNA"/>
</dbReference>
<dbReference type="HOGENOM" id="CLU_022279_0_1_7"/>
<name>B8JEZ8_ANAD2</name>
<dbReference type="InterPro" id="IPR001233">
    <property type="entry name" value="RtcB"/>
</dbReference>
<dbReference type="GO" id="GO:0042245">
    <property type="term" value="P:RNA repair"/>
    <property type="evidence" value="ECO:0007669"/>
    <property type="project" value="UniProtKB-KW"/>
</dbReference>
<evidence type="ECO:0000256" key="7">
    <source>
        <dbReference type="ARBA" id="ARBA00023211"/>
    </source>
</evidence>
<feature type="binding site" evidence="12">
    <location>
        <position position="336"/>
    </location>
    <ligand>
        <name>Mn(2+)</name>
        <dbReference type="ChEBI" id="CHEBI:29035"/>
        <label>2</label>
    </ligand>
</feature>
<dbReference type="FunFam" id="3.90.1860.10:FF:000001">
    <property type="entry name" value="tRNA-splicing ligase RtcB homolog"/>
    <property type="match status" value="1"/>
</dbReference>
<evidence type="ECO:0000256" key="2">
    <source>
        <dbReference type="ARBA" id="ARBA00022598"/>
    </source>
</evidence>
<dbReference type="Pfam" id="PF01139">
    <property type="entry name" value="RtcB"/>
    <property type="match status" value="1"/>
</dbReference>
<organism evidence="14 15">
    <name type="scientific">Anaeromyxobacter dehalogenans (strain ATCC BAA-258 / DSM 21875 / 2CP-1)</name>
    <dbReference type="NCBI Taxonomy" id="455488"/>
    <lineage>
        <taxon>Bacteria</taxon>
        <taxon>Pseudomonadati</taxon>
        <taxon>Myxococcota</taxon>
        <taxon>Myxococcia</taxon>
        <taxon>Myxococcales</taxon>
        <taxon>Cystobacterineae</taxon>
        <taxon>Anaeromyxobacteraceae</taxon>
        <taxon>Anaeromyxobacter</taxon>
    </lineage>
</organism>
<dbReference type="GO" id="GO:0170057">
    <property type="term" value="F:RNA ligase (GTP) activity"/>
    <property type="evidence" value="ECO:0007669"/>
    <property type="project" value="UniProtKB-EC"/>
</dbReference>
<keyword evidence="4 11" id="KW-0547">Nucleotide-binding</keyword>
<evidence type="ECO:0000256" key="12">
    <source>
        <dbReference type="PIRSR" id="PIRSR601233-3"/>
    </source>
</evidence>
<comment type="similarity">
    <text evidence="1 13">Belongs to the RtcB family.</text>
</comment>
<dbReference type="GO" id="GO:0046872">
    <property type="term" value="F:metal ion binding"/>
    <property type="evidence" value="ECO:0007669"/>
    <property type="project" value="UniProtKB-UniRule"/>
</dbReference>
<dbReference type="PANTHER" id="PTHR11118:SF1">
    <property type="entry name" value="RNA-SPLICING LIGASE RTCB HOMOLOG"/>
    <property type="match status" value="1"/>
</dbReference>
<feature type="binding site" evidence="11">
    <location>
        <position position="487"/>
    </location>
    <ligand>
        <name>GMP</name>
        <dbReference type="ChEBI" id="CHEBI:58115"/>
    </ligand>
</feature>
<evidence type="ECO:0000256" key="11">
    <source>
        <dbReference type="PIRSR" id="PIRSR601233-2"/>
    </source>
</evidence>
<feature type="binding site" evidence="11">
    <location>
        <begin position="411"/>
        <end position="414"/>
    </location>
    <ligand>
        <name>GMP</name>
        <dbReference type="ChEBI" id="CHEBI:58115"/>
    </ligand>
</feature>
<evidence type="ECO:0000256" key="9">
    <source>
        <dbReference type="ARBA" id="ARBA00049514"/>
    </source>
</evidence>
<sequence>MTTARQGEHVPLRRIEGDLWEIPRHGGMKVPGRVYSPGPPAPDDPALQQVANVAHLPGILRWSLAMPDVHWGYGFPLGGVAAVDAEHGAVSPGGVGYDINCGVRVVTTRLDAEALRPRLHALAARIYRDVPTGVGASAAIPRLTSRELDEVLAEGARWAVARGFRAAADDADRCEEGGRLAGADPAAVSARARERGSDQLGTLGSGNHFLELDRVARIHDDAAAEAFGLFPGQLVVQIHSGSRGLGYQVCDEALAELAPRLASYGPDYAALPDRQLACAPVGSPEGRRYLAAMQAAANFAWANRQVMTGLAVRALLETLGVSDRELGARLLYDVCHNVAKLEDHLVDGGVRRVLVHRKGATRAFGPGDPRVPAPYRDVGQPVLIPGDMGRYSYVLAGTEKAMRDTFGSSCHGAGRLLSRGEALRRARGRSIARELADRGIEVLARGRKTLGEEMSEAYKDVAQVVAVMDGAGISRLVARLDPLAVVKG</sequence>
<keyword evidence="5" id="KW-0692">RNA repair</keyword>
<feature type="binding site" evidence="12">
    <location>
        <position position="98"/>
    </location>
    <ligand>
        <name>Mn(2+)</name>
        <dbReference type="ChEBI" id="CHEBI:29035"/>
        <label>1</label>
    </ligand>
</feature>
<dbReference type="KEGG" id="acp:A2cp1_1004"/>
<dbReference type="GO" id="GO:0003972">
    <property type="term" value="F:RNA ligase (ATP) activity"/>
    <property type="evidence" value="ECO:0007669"/>
    <property type="project" value="TreeGrafter"/>
</dbReference>
<feature type="binding site" evidence="11">
    <location>
        <position position="392"/>
    </location>
    <ligand>
        <name>GMP</name>
        <dbReference type="ChEBI" id="CHEBI:58115"/>
    </ligand>
</feature>
<evidence type="ECO:0000256" key="10">
    <source>
        <dbReference type="PIRSR" id="PIRSR601233-1"/>
    </source>
</evidence>
<evidence type="ECO:0000256" key="4">
    <source>
        <dbReference type="ARBA" id="ARBA00022741"/>
    </source>
</evidence>
<comment type="subunit">
    <text evidence="13">Monomer.</text>
</comment>
<feature type="binding site" evidence="11">
    <location>
        <begin position="207"/>
        <end position="211"/>
    </location>
    <ligand>
        <name>GMP</name>
        <dbReference type="ChEBI" id="CHEBI:58115"/>
    </ligand>
</feature>
<keyword evidence="15" id="KW-1185">Reference proteome</keyword>
<comment type="catalytic activity">
    <reaction evidence="9">
        <text>a 3'-end 2',3'-cyclophospho-ribonucleotide-RNA + a 5'-end dephospho-ribonucleoside-RNA + GTP + H2O = a ribonucleotidyl-ribonucleotide-RNA + GMP + diphosphate + H(+)</text>
        <dbReference type="Rhea" id="RHEA:68080"/>
        <dbReference type="Rhea" id="RHEA-COMP:10464"/>
        <dbReference type="Rhea" id="RHEA-COMP:13936"/>
        <dbReference type="Rhea" id="RHEA-COMP:17355"/>
        <dbReference type="ChEBI" id="CHEBI:15377"/>
        <dbReference type="ChEBI" id="CHEBI:15378"/>
        <dbReference type="ChEBI" id="CHEBI:33019"/>
        <dbReference type="ChEBI" id="CHEBI:37565"/>
        <dbReference type="ChEBI" id="CHEBI:58115"/>
        <dbReference type="ChEBI" id="CHEBI:83064"/>
        <dbReference type="ChEBI" id="CHEBI:138284"/>
        <dbReference type="ChEBI" id="CHEBI:173118"/>
        <dbReference type="EC" id="6.5.1.8"/>
    </reaction>
</comment>
<evidence type="ECO:0000313" key="15">
    <source>
        <dbReference type="Proteomes" id="UP000007089"/>
    </source>
</evidence>
<dbReference type="RefSeq" id="WP_012632352.1">
    <property type="nucleotide sequence ID" value="NC_011891.1"/>
</dbReference>